<evidence type="ECO:0000256" key="10">
    <source>
        <dbReference type="ARBA" id="ARBA00022676"/>
    </source>
</evidence>
<dbReference type="Pfam" id="PF01634">
    <property type="entry name" value="HisG"/>
    <property type="match status" value="1"/>
</dbReference>
<evidence type="ECO:0000313" key="20">
    <source>
        <dbReference type="Proteomes" id="UP000405075"/>
    </source>
</evidence>
<evidence type="ECO:0000256" key="9">
    <source>
        <dbReference type="ARBA" id="ARBA00022605"/>
    </source>
</evidence>
<dbReference type="InterPro" id="IPR013820">
    <property type="entry name" value="ATP_PRibTrfase_cat"/>
</dbReference>
<gene>
    <name evidence="16" type="primary">hisG</name>
    <name evidence="19" type="ORF">GJD93_04215</name>
    <name evidence="18" type="ORF">HX110_10500</name>
</gene>
<reference evidence="18" key="4">
    <citation type="journal article" date="2022" name="Sci. Total Environ.">
        <title>Prevalence, transmission, and molecular epidemiology of tet(X)-positive bacteria among humans, animals, and environmental niches in China: An epidemiological, and genomic-based study.</title>
        <authorList>
            <person name="Dong N."/>
            <person name="Zeng Y."/>
            <person name="Cai C."/>
            <person name="Sun C."/>
            <person name="Lu J."/>
            <person name="Liu C."/>
            <person name="Zhou H."/>
            <person name="Sun Q."/>
            <person name="Shu L."/>
            <person name="Wang H."/>
            <person name="Wang Y."/>
            <person name="Wang S."/>
            <person name="Wu C."/>
            <person name="Chan E.W."/>
            <person name="Chen G."/>
            <person name="Shen Z."/>
            <person name="Chen S."/>
            <person name="Zhang R."/>
        </authorList>
    </citation>
    <scope>NUCLEOTIDE SEQUENCE</scope>
    <source>
        <strain evidence="18">DF49-4</strain>
    </source>
</reference>
<evidence type="ECO:0000256" key="13">
    <source>
        <dbReference type="ARBA" id="ARBA00022840"/>
    </source>
</evidence>
<evidence type="ECO:0000256" key="1">
    <source>
        <dbReference type="ARBA" id="ARBA00000915"/>
    </source>
</evidence>
<dbReference type="Proteomes" id="UP000405075">
    <property type="component" value="Chromosome"/>
</dbReference>
<dbReference type="InterPro" id="IPR001348">
    <property type="entry name" value="ATP_PRibTrfase_HisG"/>
</dbReference>
<protein>
    <recommendedName>
        <fullName evidence="7 16">ATP phosphoribosyltransferase</fullName>
        <shortName evidence="16">ATP-PRT</shortName>
        <shortName evidence="16">ATP-PRTase</shortName>
        <ecNumber evidence="6 16">2.4.2.17</ecNumber>
    </recommendedName>
</protein>
<comment type="similarity">
    <text evidence="4 16">Belongs to the ATP phosphoribosyltransferase family. Short subfamily.</text>
</comment>
<dbReference type="EMBL" id="JACANG010000021">
    <property type="protein sequence ID" value="MDM1719543.1"/>
    <property type="molecule type" value="Genomic_DNA"/>
</dbReference>
<dbReference type="PROSITE" id="PS01316">
    <property type="entry name" value="ATP_P_PHORIBOSYLTR"/>
    <property type="match status" value="1"/>
</dbReference>
<dbReference type="FunFam" id="3.40.190.10:FF:000011">
    <property type="entry name" value="ATP phosphoribosyltransferase"/>
    <property type="match status" value="1"/>
</dbReference>
<dbReference type="Gene3D" id="3.40.190.10">
    <property type="entry name" value="Periplasmic binding protein-like II"/>
    <property type="match status" value="2"/>
</dbReference>
<evidence type="ECO:0000313" key="21">
    <source>
        <dbReference type="Proteomes" id="UP001174419"/>
    </source>
</evidence>
<dbReference type="EMBL" id="CP046045">
    <property type="protein sequence ID" value="QGM26942.1"/>
    <property type="molecule type" value="Genomic_DNA"/>
</dbReference>
<dbReference type="GO" id="GO:0005737">
    <property type="term" value="C:cytoplasm"/>
    <property type="evidence" value="ECO:0007669"/>
    <property type="project" value="UniProtKB-SubCell"/>
</dbReference>
<dbReference type="HAMAP" id="MF_01018">
    <property type="entry name" value="HisG_Short"/>
    <property type="match status" value="1"/>
</dbReference>
<dbReference type="InterPro" id="IPR018198">
    <property type="entry name" value="ATP_PRibTrfase_CS"/>
</dbReference>
<dbReference type="PANTHER" id="PTHR21403:SF8">
    <property type="entry name" value="ATP PHOSPHORIBOSYLTRANSFERASE"/>
    <property type="match status" value="1"/>
</dbReference>
<evidence type="ECO:0000313" key="19">
    <source>
        <dbReference type="EMBL" id="QGM26942.1"/>
    </source>
</evidence>
<reference evidence="20" key="1">
    <citation type="submission" date="2019-11" db="EMBL/GenBank/DDBJ databases">
        <title>Escherichia coli 1916D6.</title>
        <authorList>
            <person name="Yao H."/>
            <person name="Du X."/>
            <person name="Yu R."/>
            <person name="Li A."/>
        </authorList>
    </citation>
    <scope>NUCLEOTIDE SEQUENCE [LARGE SCALE GENOMIC DNA]</scope>
    <source>
        <strain evidence="20">19110F47</strain>
    </source>
</reference>
<evidence type="ECO:0000256" key="3">
    <source>
        <dbReference type="ARBA" id="ARBA00004667"/>
    </source>
</evidence>
<dbReference type="GO" id="GO:0005524">
    <property type="term" value="F:ATP binding"/>
    <property type="evidence" value="ECO:0007669"/>
    <property type="project" value="UniProtKB-KW"/>
</dbReference>
<comment type="domain">
    <text evidence="16">Lacks the C-terminal regulatory region which is replaced by HisZ.</text>
</comment>
<dbReference type="Proteomes" id="UP001174419">
    <property type="component" value="Unassembled WGS sequence"/>
</dbReference>
<organism evidence="18 21">
    <name type="scientific">Acinetobacter towneri</name>
    <dbReference type="NCBI Taxonomy" id="202956"/>
    <lineage>
        <taxon>Bacteria</taxon>
        <taxon>Pseudomonadati</taxon>
        <taxon>Pseudomonadota</taxon>
        <taxon>Gammaproteobacteria</taxon>
        <taxon>Moraxellales</taxon>
        <taxon>Moraxellaceae</taxon>
        <taxon>Acinetobacter</taxon>
    </lineage>
</organism>
<dbReference type="InterPro" id="IPR024893">
    <property type="entry name" value="ATP_PRibTrfase_HisG_short"/>
</dbReference>
<accession>A0AAP4HFA8</accession>
<dbReference type="PANTHER" id="PTHR21403">
    <property type="entry name" value="ATP PHOSPHORIBOSYLTRANSFERASE ATP-PRTASE"/>
    <property type="match status" value="1"/>
</dbReference>
<keyword evidence="11 16" id="KW-0808">Transferase</keyword>
<evidence type="ECO:0000256" key="12">
    <source>
        <dbReference type="ARBA" id="ARBA00022741"/>
    </source>
</evidence>
<evidence type="ECO:0000256" key="8">
    <source>
        <dbReference type="ARBA" id="ARBA00022490"/>
    </source>
</evidence>
<comment type="function">
    <text evidence="15 16">Catalyzes the condensation of ATP and 5-phosphoribose 1-diphosphate to form N'-(5'-phosphoribosyl)-ATP (PR-ATP). Has a crucial role in the pathway because the rate of histidine biosynthesis seems to be controlled primarily by regulation of HisG enzymatic activity.</text>
</comment>
<keyword evidence="10 16" id="KW-0328">Glycosyltransferase</keyword>
<evidence type="ECO:0000256" key="15">
    <source>
        <dbReference type="ARBA" id="ARBA00024861"/>
    </source>
</evidence>
<comment type="subunit">
    <text evidence="5 16">Heteromultimer composed of HisG and HisZ subunits.</text>
</comment>
<keyword evidence="12 16" id="KW-0547">Nucleotide-binding</keyword>
<evidence type="ECO:0000256" key="16">
    <source>
        <dbReference type="HAMAP-Rule" id="MF_01018"/>
    </source>
</evidence>
<comment type="pathway">
    <text evidence="3 16">Amino-acid biosynthesis; L-histidine biosynthesis; L-histidine from 5-phospho-alpha-D-ribose 1-diphosphate: step 1/9.</text>
</comment>
<dbReference type="SUPFAM" id="SSF53850">
    <property type="entry name" value="Periplasmic binding protein-like II"/>
    <property type="match status" value="1"/>
</dbReference>
<comment type="subcellular location">
    <subcellularLocation>
        <location evidence="2 16">Cytoplasm</location>
    </subcellularLocation>
</comment>
<dbReference type="NCBIfam" id="TIGR00070">
    <property type="entry name" value="hisG"/>
    <property type="match status" value="1"/>
</dbReference>
<reference evidence="18" key="3">
    <citation type="submission" date="2020-06" db="EMBL/GenBank/DDBJ databases">
        <authorList>
            <person name="Dong N."/>
        </authorList>
    </citation>
    <scope>NUCLEOTIDE SEQUENCE</scope>
    <source>
        <strain evidence="18">DF49-4</strain>
    </source>
</reference>
<evidence type="ECO:0000256" key="5">
    <source>
        <dbReference type="ARBA" id="ARBA00011496"/>
    </source>
</evidence>
<evidence type="ECO:0000256" key="6">
    <source>
        <dbReference type="ARBA" id="ARBA00011946"/>
    </source>
</evidence>
<keyword evidence="9 16" id="KW-0028">Amino-acid biosynthesis</keyword>
<evidence type="ECO:0000256" key="7">
    <source>
        <dbReference type="ARBA" id="ARBA00020998"/>
    </source>
</evidence>
<dbReference type="GO" id="GO:0003879">
    <property type="term" value="F:ATP phosphoribosyltransferase activity"/>
    <property type="evidence" value="ECO:0007669"/>
    <property type="project" value="UniProtKB-UniRule"/>
</dbReference>
<sequence length="234" mass="25816">MNDMRNDDPNFDVMGNFDHGLTLALSKGRILKETLPLLETAGINLLEDPDKSRKLIFPTTHKQVRILILRASDVPTYVENGAADIGVAGKDVLMEHGAQNVYEPLDLKIANCKLMTAGKVGMQRPKGRLKIATKYVNLTRQYYASLGEQVDVIKLYGSMELAPLVGLGDYIVDVVDTGNTLRANGLEPLEEICKVSSRLIVNKASFKRKQDLLNPILAQLEKAVAERELAKQSA</sequence>
<evidence type="ECO:0000256" key="14">
    <source>
        <dbReference type="ARBA" id="ARBA00023102"/>
    </source>
</evidence>
<evidence type="ECO:0000259" key="17">
    <source>
        <dbReference type="Pfam" id="PF01634"/>
    </source>
</evidence>
<name>A0AAP4HFA8_9GAMM</name>
<keyword evidence="14 16" id="KW-0368">Histidine biosynthesis</keyword>
<reference evidence="19" key="2">
    <citation type="submission" date="2019-11" db="EMBL/GenBank/DDBJ databases">
        <authorList>
            <person name="Yao H."/>
            <person name="Du X."/>
            <person name="Yu R."/>
            <person name="Li A."/>
        </authorList>
    </citation>
    <scope>NUCLEOTIDE SEQUENCE</scope>
    <source>
        <strain evidence="19">19110F47</strain>
    </source>
</reference>
<dbReference type="RefSeq" id="WP_004975201.1">
    <property type="nucleotide sequence ID" value="NZ_AP031566.1"/>
</dbReference>
<dbReference type="EC" id="2.4.2.17" evidence="6 16"/>
<evidence type="ECO:0000256" key="2">
    <source>
        <dbReference type="ARBA" id="ARBA00004496"/>
    </source>
</evidence>
<feature type="domain" description="ATP phosphoribosyltransferase catalytic" evidence="17">
    <location>
        <begin position="70"/>
        <end position="221"/>
    </location>
</feature>
<dbReference type="CDD" id="cd13595">
    <property type="entry name" value="PBP2_HisGs"/>
    <property type="match status" value="1"/>
</dbReference>
<dbReference type="GO" id="GO:0000105">
    <property type="term" value="P:L-histidine biosynthetic process"/>
    <property type="evidence" value="ECO:0007669"/>
    <property type="project" value="UniProtKB-UniRule"/>
</dbReference>
<evidence type="ECO:0000256" key="11">
    <source>
        <dbReference type="ARBA" id="ARBA00022679"/>
    </source>
</evidence>
<dbReference type="AlphaFoldDB" id="A0AAP4HFA8"/>
<evidence type="ECO:0000313" key="18">
    <source>
        <dbReference type="EMBL" id="MDM1719543.1"/>
    </source>
</evidence>
<evidence type="ECO:0000256" key="4">
    <source>
        <dbReference type="ARBA" id="ARBA00009489"/>
    </source>
</evidence>
<keyword evidence="8 16" id="KW-0963">Cytoplasm</keyword>
<comment type="catalytic activity">
    <reaction evidence="1 16">
        <text>1-(5-phospho-beta-D-ribosyl)-ATP + diphosphate = 5-phospho-alpha-D-ribose 1-diphosphate + ATP</text>
        <dbReference type="Rhea" id="RHEA:18473"/>
        <dbReference type="ChEBI" id="CHEBI:30616"/>
        <dbReference type="ChEBI" id="CHEBI:33019"/>
        <dbReference type="ChEBI" id="CHEBI:58017"/>
        <dbReference type="ChEBI" id="CHEBI:73183"/>
        <dbReference type="EC" id="2.4.2.17"/>
    </reaction>
</comment>
<proteinExistence type="inferred from homology"/>
<keyword evidence="13 16" id="KW-0067">ATP-binding</keyword>